<evidence type="ECO:0000256" key="2">
    <source>
        <dbReference type="ARBA" id="ARBA00022827"/>
    </source>
</evidence>
<dbReference type="GO" id="GO:0071949">
    <property type="term" value="F:FAD binding"/>
    <property type="evidence" value="ECO:0007669"/>
    <property type="project" value="InterPro"/>
</dbReference>
<sequence>MVPFSYTSVADPQAAVRRTSEGHGVEFIAGGTDMLQLLQEGVRAPLELVDINGIGFDDVSVAVDGVRIGAMARLADVADHPVIRERFPVVAEALHESASPQVRNMATVGGNLLQRTRCLYFRDVATPCNKRVPGSGCPAIEGQNRINAVLGGSPDCIAAYPGDLAVALIAADAELMVVGPKGERTVLVEKLHRQPGSTPHVEAVLEPGDLITAIWIPIAAGGRLSHYLRVRDRATFEWALASAAVSLGFEGTRVLEARVAAGGVGTTPWRLRAVEELLVGRDLDRALAHEAGERAADGARGYGGNDFKIPLLKKTVTRALMRVGGISPGEPA</sequence>
<dbReference type="Pfam" id="PF03450">
    <property type="entry name" value="CO_deh_flav_C"/>
    <property type="match status" value="1"/>
</dbReference>
<keyword evidence="1" id="KW-0285">Flavoprotein</keyword>
<dbReference type="InterPro" id="IPR036318">
    <property type="entry name" value="FAD-bd_PCMH-like_sf"/>
</dbReference>
<reference evidence="4 5" key="2">
    <citation type="submission" date="2019-09" db="EMBL/GenBank/DDBJ databases">
        <authorList>
            <person name="Jin C."/>
        </authorList>
    </citation>
    <scope>NUCLEOTIDE SEQUENCE [LARGE SCALE GENOMIC DNA]</scope>
    <source>
        <strain evidence="4 5">BN140002</strain>
    </source>
</reference>
<proteinExistence type="predicted"/>
<dbReference type="AlphaFoldDB" id="A0A5B2VGP1"/>
<protein>
    <submittedName>
        <fullName evidence="4">Xanthine dehydrogenase family protein subunit M</fullName>
    </submittedName>
</protein>
<dbReference type="RefSeq" id="WP_149816794.1">
    <property type="nucleotide sequence ID" value="NZ_VUOA01000018.1"/>
</dbReference>
<feature type="domain" description="FAD-binding PCMH-type" evidence="3">
    <location>
        <begin position="1"/>
        <end position="221"/>
    </location>
</feature>
<dbReference type="SMART" id="SM01092">
    <property type="entry name" value="CO_deh_flav_C"/>
    <property type="match status" value="1"/>
</dbReference>
<evidence type="ECO:0000256" key="1">
    <source>
        <dbReference type="ARBA" id="ARBA00022630"/>
    </source>
</evidence>
<dbReference type="InterPro" id="IPR016166">
    <property type="entry name" value="FAD-bd_PCMH"/>
</dbReference>
<dbReference type="InterPro" id="IPR036683">
    <property type="entry name" value="CO_DH_flav_C_dom_sf"/>
</dbReference>
<name>A0A5B2VGP1_9HYPH</name>
<dbReference type="InterPro" id="IPR002346">
    <property type="entry name" value="Mopterin_DH_FAD-bd"/>
</dbReference>
<dbReference type="InterPro" id="IPR016167">
    <property type="entry name" value="FAD-bd_PCMH_sub1"/>
</dbReference>
<evidence type="ECO:0000313" key="4">
    <source>
        <dbReference type="EMBL" id="KAA2237798.1"/>
    </source>
</evidence>
<dbReference type="SUPFAM" id="SSF55447">
    <property type="entry name" value="CO dehydrogenase flavoprotein C-terminal domain-like"/>
    <property type="match status" value="1"/>
</dbReference>
<dbReference type="Gene3D" id="3.30.43.10">
    <property type="entry name" value="Uridine Diphospho-n-acetylenolpyruvylglucosamine Reductase, domain 2"/>
    <property type="match status" value="1"/>
</dbReference>
<dbReference type="OrthoDB" id="9814706at2"/>
<keyword evidence="5" id="KW-1185">Reference proteome</keyword>
<dbReference type="Proteomes" id="UP000323142">
    <property type="component" value="Unassembled WGS sequence"/>
</dbReference>
<organism evidence="4 5">
    <name type="scientific">Salinarimonas soli</name>
    <dbReference type="NCBI Taxonomy" id="1638099"/>
    <lineage>
        <taxon>Bacteria</taxon>
        <taxon>Pseudomonadati</taxon>
        <taxon>Pseudomonadota</taxon>
        <taxon>Alphaproteobacteria</taxon>
        <taxon>Hyphomicrobiales</taxon>
        <taxon>Salinarimonadaceae</taxon>
        <taxon>Salinarimonas</taxon>
    </lineage>
</organism>
<reference evidence="4 5" key="1">
    <citation type="submission" date="2019-09" db="EMBL/GenBank/DDBJ databases">
        <title>Salinarimonas rosea gen. nov., sp. nov., a new member of the a-2 subgroup of the Proteobacteria.</title>
        <authorList>
            <person name="Liu J."/>
        </authorList>
    </citation>
    <scope>NUCLEOTIDE SEQUENCE [LARGE SCALE GENOMIC DNA]</scope>
    <source>
        <strain evidence="4 5">BN140002</strain>
    </source>
</reference>
<dbReference type="GO" id="GO:0016491">
    <property type="term" value="F:oxidoreductase activity"/>
    <property type="evidence" value="ECO:0007669"/>
    <property type="project" value="InterPro"/>
</dbReference>
<dbReference type="Gene3D" id="3.30.465.10">
    <property type="match status" value="2"/>
</dbReference>
<dbReference type="PANTHER" id="PTHR42659">
    <property type="entry name" value="XANTHINE DEHYDROGENASE SUBUNIT C-RELATED"/>
    <property type="match status" value="1"/>
</dbReference>
<keyword evidence="2" id="KW-0274">FAD</keyword>
<dbReference type="Pfam" id="PF00941">
    <property type="entry name" value="FAD_binding_5"/>
    <property type="match status" value="1"/>
</dbReference>
<accession>A0A5B2VGP1</accession>
<gene>
    <name evidence="4" type="ORF">F0L46_08995</name>
</gene>
<dbReference type="SUPFAM" id="SSF56176">
    <property type="entry name" value="FAD-binding/transporter-associated domain-like"/>
    <property type="match status" value="1"/>
</dbReference>
<dbReference type="Gene3D" id="3.30.390.50">
    <property type="entry name" value="CO dehydrogenase flavoprotein, C-terminal domain"/>
    <property type="match status" value="1"/>
</dbReference>
<evidence type="ECO:0000259" key="3">
    <source>
        <dbReference type="PROSITE" id="PS51387"/>
    </source>
</evidence>
<dbReference type="EMBL" id="VUOA01000018">
    <property type="protein sequence ID" value="KAA2237798.1"/>
    <property type="molecule type" value="Genomic_DNA"/>
</dbReference>
<dbReference type="InterPro" id="IPR051312">
    <property type="entry name" value="Diverse_Substr_Oxidored"/>
</dbReference>
<comment type="caution">
    <text evidence="4">The sequence shown here is derived from an EMBL/GenBank/DDBJ whole genome shotgun (WGS) entry which is preliminary data.</text>
</comment>
<evidence type="ECO:0000313" key="5">
    <source>
        <dbReference type="Proteomes" id="UP000323142"/>
    </source>
</evidence>
<dbReference type="PROSITE" id="PS51387">
    <property type="entry name" value="FAD_PCMH"/>
    <property type="match status" value="1"/>
</dbReference>
<dbReference type="InterPro" id="IPR005107">
    <property type="entry name" value="CO_DH_flav_C"/>
</dbReference>
<dbReference type="InterPro" id="IPR016169">
    <property type="entry name" value="FAD-bd_PCMH_sub2"/>
</dbReference>
<dbReference type="PANTHER" id="PTHR42659:SF9">
    <property type="entry name" value="XANTHINE DEHYDROGENASE FAD-BINDING SUBUNIT XDHB-RELATED"/>
    <property type="match status" value="1"/>
</dbReference>